<reference evidence="1 2" key="1">
    <citation type="submission" date="2019-03" db="EMBL/GenBank/DDBJ databases">
        <title>First draft genome of Liparis tanakae, snailfish: a comprehensive survey of snailfish specific genes.</title>
        <authorList>
            <person name="Kim W."/>
            <person name="Song I."/>
            <person name="Jeong J.-H."/>
            <person name="Kim D."/>
            <person name="Kim S."/>
            <person name="Ryu S."/>
            <person name="Song J.Y."/>
            <person name="Lee S.K."/>
        </authorList>
    </citation>
    <scope>NUCLEOTIDE SEQUENCE [LARGE SCALE GENOMIC DNA]</scope>
    <source>
        <tissue evidence="1">Muscle</tissue>
    </source>
</reference>
<dbReference type="OrthoDB" id="8944305at2759"/>
<accession>A0A4Z2E6H2</accession>
<keyword evidence="2" id="KW-1185">Reference proteome</keyword>
<comment type="caution">
    <text evidence="1">The sequence shown here is derived from an EMBL/GenBank/DDBJ whole genome shotgun (WGS) entry which is preliminary data.</text>
</comment>
<sequence length="64" mass="7376">MQDTMLLGLEGIRKTILHGGTGDIPRYITGAKVCMYLHRLVHKVITHQLQNKRFDHQAVSLHQR</sequence>
<dbReference type="Proteomes" id="UP000314294">
    <property type="component" value="Unassembled WGS sequence"/>
</dbReference>
<gene>
    <name evidence="1" type="primary">AIPL1_0</name>
    <name evidence="1" type="ORF">EYF80_065525</name>
</gene>
<dbReference type="AlphaFoldDB" id="A0A4Z2E6H2"/>
<proteinExistence type="predicted"/>
<dbReference type="EMBL" id="SRLO01015624">
    <property type="protein sequence ID" value="TNN24351.1"/>
    <property type="molecule type" value="Genomic_DNA"/>
</dbReference>
<name>A0A4Z2E6H2_9TELE</name>
<evidence type="ECO:0000313" key="1">
    <source>
        <dbReference type="EMBL" id="TNN24351.1"/>
    </source>
</evidence>
<evidence type="ECO:0000313" key="2">
    <source>
        <dbReference type="Proteomes" id="UP000314294"/>
    </source>
</evidence>
<organism evidence="1 2">
    <name type="scientific">Liparis tanakae</name>
    <name type="common">Tanaka's snailfish</name>
    <dbReference type="NCBI Taxonomy" id="230148"/>
    <lineage>
        <taxon>Eukaryota</taxon>
        <taxon>Metazoa</taxon>
        <taxon>Chordata</taxon>
        <taxon>Craniata</taxon>
        <taxon>Vertebrata</taxon>
        <taxon>Euteleostomi</taxon>
        <taxon>Actinopterygii</taxon>
        <taxon>Neopterygii</taxon>
        <taxon>Teleostei</taxon>
        <taxon>Neoteleostei</taxon>
        <taxon>Acanthomorphata</taxon>
        <taxon>Eupercaria</taxon>
        <taxon>Perciformes</taxon>
        <taxon>Cottioidei</taxon>
        <taxon>Cottales</taxon>
        <taxon>Liparidae</taxon>
        <taxon>Liparis</taxon>
    </lineage>
</organism>
<protein>
    <submittedName>
        <fullName evidence="1">Aryl-hydrocarbon-interacting protein-like 1</fullName>
    </submittedName>
</protein>